<dbReference type="InterPro" id="IPR036065">
    <property type="entry name" value="BolA-like_sf"/>
</dbReference>
<feature type="region of interest" description="Disordered" evidence="2">
    <location>
        <begin position="22"/>
        <end position="55"/>
    </location>
</feature>
<comment type="caution">
    <text evidence="3">The sequence shown here is derived from an EMBL/GenBank/DDBJ whole genome shotgun (WGS) entry which is preliminary data.</text>
</comment>
<feature type="compositionally biased region" description="Polar residues" evidence="2">
    <location>
        <begin position="22"/>
        <end position="34"/>
    </location>
</feature>
<evidence type="ECO:0000256" key="2">
    <source>
        <dbReference type="SAM" id="MobiDB-lite"/>
    </source>
</evidence>
<evidence type="ECO:0000313" key="4">
    <source>
        <dbReference type="Proteomes" id="UP001055712"/>
    </source>
</evidence>
<dbReference type="Pfam" id="PF01722">
    <property type="entry name" value="BolA"/>
    <property type="match status" value="1"/>
</dbReference>
<keyword evidence="4" id="KW-1185">Reference proteome</keyword>
<dbReference type="PANTHER" id="PTHR46230:SF7">
    <property type="entry name" value="BOLA-LIKE PROTEIN 1"/>
    <property type="match status" value="1"/>
</dbReference>
<dbReference type="AlphaFoldDB" id="A0A9D4YX02"/>
<dbReference type="Proteomes" id="UP001055712">
    <property type="component" value="Unassembled WGS sequence"/>
</dbReference>
<name>A0A9D4YX02_CHLVU</name>
<organism evidence="3 4">
    <name type="scientific">Chlorella vulgaris</name>
    <name type="common">Green alga</name>
    <dbReference type="NCBI Taxonomy" id="3077"/>
    <lineage>
        <taxon>Eukaryota</taxon>
        <taxon>Viridiplantae</taxon>
        <taxon>Chlorophyta</taxon>
        <taxon>core chlorophytes</taxon>
        <taxon>Trebouxiophyceae</taxon>
        <taxon>Chlorellales</taxon>
        <taxon>Chlorellaceae</taxon>
        <taxon>Chlorella clade</taxon>
        <taxon>Chlorella</taxon>
    </lineage>
</organism>
<dbReference type="GO" id="GO:0016226">
    <property type="term" value="P:iron-sulfur cluster assembly"/>
    <property type="evidence" value="ECO:0007669"/>
    <property type="project" value="TreeGrafter"/>
</dbReference>
<evidence type="ECO:0000256" key="1">
    <source>
        <dbReference type="RuleBase" id="RU003860"/>
    </source>
</evidence>
<evidence type="ECO:0008006" key="5">
    <source>
        <dbReference type="Google" id="ProtNLM"/>
    </source>
</evidence>
<dbReference type="OrthoDB" id="411584at2759"/>
<reference evidence="3" key="1">
    <citation type="journal article" date="2019" name="Plant J.">
        <title>Chlorella vulgaris genome assembly and annotation reveals the molecular basis for metabolic acclimation to high light conditions.</title>
        <authorList>
            <person name="Cecchin M."/>
            <person name="Marcolungo L."/>
            <person name="Rossato M."/>
            <person name="Girolomoni L."/>
            <person name="Cosentino E."/>
            <person name="Cuine S."/>
            <person name="Li-Beisson Y."/>
            <person name="Delledonne M."/>
            <person name="Ballottari M."/>
        </authorList>
    </citation>
    <scope>NUCLEOTIDE SEQUENCE</scope>
    <source>
        <strain evidence="3">211/11P</strain>
    </source>
</reference>
<protein>
    <recommendedName>
        <fullName evidence="5">Bola-like protein</fullName>
    </recommendedName>
</protein>
<dbReference type="Gene3D" id="3.30.300.90">
    <property type="entry name" value="BolA-like"/>
    <property type="match status" value="1"/>
</dbReference>
<evidence type="ECO:0000313" key="3">
    <source>
        <dbReference type="EMBL" id="KAI3430722.1"/>
    </source>
</evidence>
<proteinExistence type="inferred from homology"/>
<gene>
    <name evidence="3" type="ORF">D9Q98_005308</name>
</gene>
<reference evidence="3" key="2">
    <citation type="submission" date="2020-11" db="EMBL/GenBank/DDBJ databases">
        <authorList>
            <person name="Cecchin M."/>
            <person name="Marcolungo L."/>
            <person name="Rossato M."/>
            <person name="Girolomoni L."/>
            <person name="Cosentino E."/>
            <person name="Cuine S."/>
            <person name="Li-Beisson Y."/>
            <person name="Delledonne M."/>
            <person name="Ballottari M."/>
        </authorList>
    </citation>
    <scope>NUCLEOTIDE SEQUENCE</scope>
    <source>
        <strain evidence="3">211/11P</strain>
        <tissue evidence="3">Whole cell</tissue>
    </source>
</reference>
<comment type="similarity">
    <text evidence="1">Belongs to the BolA/IbaG family.</text>
</comment>
<dbReference type="PIRSF" id="PIRSF003113">
    <property type="entry name" value="BolA"/>
    <property type="match status" value="1"/>
</dbReference>
<accession>A0A9D4YX02</accession>
<sequence length="105" mass="11032">MSAAAAAVPKGPIATSIQSKLQDALQPSSLSVQNDSHKHAGHSGNPSGAPDAETHFKVEIVSAAFDGKNAVQRHRMVYQLLQEEIDAGLHALALKTKTPAEVGRQ</sequence>
<dbReference type="InterPro" id="IPR002634">
    <property type="entry name" value="BolA"/>
</dbReference>
<dbReference type="EMBL" id="SIDB01000007">
    <property type="protein sequence ID" value="KAI3430722.1"/>
    <property type="molecule type" value="Genomic_DNA"/>
</dbReference>
<dbReference type="PANTHER" id="PTHR46230">
    <property type="match status" value="1"/>
</dbReference>
<dbReference type="SUPFAM" id="SSF82657">
    <property type="entry name" value="BolA-like"/>
    <property type="match status" value="1"/>
</dbReference>